<dbReference type="PANTHER" id="PTHR11439">
    <property type="entry name" value="GAG-POL-RELATED RETROTRANSPOSON"/>
    <property type="match status" value="1"/>
</dbReference>
<dbReference type="GO" id="GO:0015074">
    <property type="term" value="P:DNA integration"/>
    <property type="evidence" value="ECO:0007669"/>
    <property type="project" value="InterPro"/>
</dbReference>
<dbReference type="InterPro" id="IPR036397">
    <property type="entry name" value="RNaseH_sf"/>
</dbReference>
<evidence type="ECO:0000313" key="4">
    <source>
        <dbReference type="Proteomes" id="UP001229421"/>
    </source>
</evidence>
<evidence type="ECO:0000259" key="2">
    <source>
        <dbReference type="PROSITE" id="PS50994"/>
    </source>
</evidence>
<sequence>MKDFFKTKGMIHQTSCPKHSEQNGVAERKNRILLEITRALMLESKVPKSFWPEALATAAYLINRLPTKALNLKTPIQTLSEFTKIPSTLTLQPRIFGCSVFVHIPKTDRNKLDPCAEKCVFVGYGVNQKGYRCYSPKKRNVITTMNCNFLETEYFYNSQHSGLGENEYEDALSWLKSFPHTATESEESLNSATQESPDLMSEVSRSHSIETNLDNNLETNPNNSEHVATNLENPEIIIEQVEQVDPDAVRQETPEENDTTQEVTSIKYVLPPRTNRGIPPKRYSPEKEAQKSKYPMANIATGNLSKEAKAFVSSLYSEQIPTTLEEALNTKRWKDAMEVEMDALKKNDTWEKCVLPPGKKPVGCRWLFSVKPKPDGTVDRYKARLVAKGYSQTYGIDYSETFSPVAKMDTIRVLFSVAANKEWPLHQFDVKNAFLHGDLKEEVYMEAPPGFKEDFKEKEVCRLKKSLYGLKQSPRAWFGRFTHAMKSYGFKQSNSDHTLFLKKRNGLVTCLIIYVDDMILTGNDEEEMIRLKKNLFTEFEMKDMGRLKYFLGIEVLRSTQGIFICQKRYILDLLAETGMIDCKPAETPMIANHKLHIDLEAELADKERYQRLVGKLIYLSHTRPDIAYAVGVVSQFMHQPQVAHMEAVWRIIRYLKGTPGHGVWFKTNGHLAIQAYTDADWAGDKGNRRSTSGYFTLVGGNLVTWRSKKQKVVALSSAEAEFRGIARGLAEVLWIRKLLTEIGFPQTKASRIMCDNKAAIQISENPVQHDRTKHVEVDRHFIKEKLEGGIIELPFVRSEDQLADILTKAVSGRIFNKCLVKLSIGDPIT</sequence>
<dbReference type="EMBL" id="JAUHHV010000006">
    <property type="protein sequence ID" value="KAK1422393.1"/>
    <property type="molecule type" value="Genomic_DNA"/>
</dbReference>
<dbReference type="InterPro" id="IPR012337">
    <property type="entry name" value="RNaseH-like_sf"/>
</dbReference>
<dbReference type="CDD" id="cd09272">
    <property type="entry name" value="RNase_HI_RT_Ty1"/>
    <property type="match status" value="1"/>
</dbReference>
<feature type="domain" description="Integrase catalytic" evidence="2">
    <location>
        <begin position="1"/>
        <end position="83"/>
    </location>
</feature>
<proteinExistence type="predicted"/>
<dbReference type="GO" id="GO:0003676">
    <property type="term" value="F:nucleic acid binding"/>
    <property type="evidence" value="ECO:0007669"/>
    <property type="project" value="InterPro"/>
</dbReference>
<feature type="region of interest" description="Disordered" evidence="1">
    <location>
        <begin position="185"/>
        <end position="207"/>
    </location>
</feature>
<gene>
    <name evidence="3" type="ORF">QVD17_25482</name>
</gene>
<dbReference type="Proteomes" id="UP001229421">
    <property type="component" value="Unassembled WGS sequence"/>
</dbReference>
<dbReference type="SUPFAM" id="SSF56672">
    <property type="entry name" value="DNA/RNA polymerases"/>
    <property type="match status" value="1"/>
</dbReference>
<protein>
    <recommendedName>
        <fullName evidence="2">Integrase catalytic domain-containing protein</fullName>
    </recommendedName>
</protein>
<dbReference type="InterPro" id="IPR057670">
    <property type="entry name" value="SH3_retrovirus"/>
</dbReference>
<dbReference type="PROSITE" id="PS50994">
    <property type="entry name" value="INTEGRASE"/>
    <property type="match status" value="1"/>
</dbReference>
<dbReference type="Pfam" id="PF07727">
    <property type="entry name" value="RVT_2"/>
    <property type="match status" value="1"/>
</dbReference>
<dbReference type="InterPro" id="IPR001584">
    <property type="entry name" value="Integrase_cat-core"/>
</dbReference>
<evidence type="ECO:0000313" key="3">
    <source>
        <dbReference type="EMBL" id="KAK1422393.1"/>
    </source>
</evidence>
<dbReference type="Gene3D" id="3.30.420.10">
    <property type="entry name" value="Ribonuclease H-like superfamily/Ribonuclease H"/>
    <property type="match status" value="1"/>
</dbReference>
<feature type="region of interest" description="Disordered" evidence="1">
    <location>
        <begin position="271"/>
        <end position="291"/>
    </location>
</feature>
<dbReference type="Pfam" id="PF25597">
    <property type="entry name" value="SH3_retrovirus"/>
    <property type="match status" value="1"/>
</dbReference>
<dbReference type="InterPro" id="IPR043502">
    <property type="entry name" value="DNA/RNA_pol_sf"/>
</dbReference>
<dbReference type="PANTHER" id="PTHR11439:SF467">
    <property type="entry name" value="INTEGRASE CATALYTIC DOMAIN-CONTAINING PROTEIN"/>
    <property type="match status" value="1"/>
</dbReference>
<dbReference type="AlphaFoldDB" id="A0AAD8KJ23"/>
<dbReference type="SUPFAM" id="SSF53098">
    <property type="entry name" value="Ribonuclease H-like"/>
    <property type="match status" value="1"/>
</dbReference>
<name>A0AAD8KJ23_TARER</name>
<keyword evidence="4" id="KW-1185">Reference proteome</keyword>
<accession>A0AAD8KJ23</accession>
<reference evidence="3" key="1">
    <citation type="journal article" date="2023" name="bioRxiv">
        <title>Improved chromosome-level genome assembly for marigold (Tagetes erecta).</title>
        <authorList>
            <person name="Jiang F."/>
            <person name="Yuan L."/>
            <person name="Wang S."/>
            <person name="Wang H."/>
            <person name="Xu D."/>
            <person name="Wang A."/>
            <person name="Fan W."/>
        </authorList>
    </citation>
    <scope>NUCLEOTIDE SEQUENCE</scope>
    <source>
        <strain evidence="3">WSJ</strain>
        <tissue evidence="3">Leaf</tissue>
    </source>
</reference>
<dbReference type="InterPro" id="IPR013103">
    <property type="entry name" value="RVT_2"/>
</dbReference>
<organism evidence="3 4">
    <name type="scientific">Tagetes erecta</name>
    <name type="common">African marigold</name>
    <dbReference type="NCBI Taxonomy" id="13708"/>
    <lineage>
        <taxon>Eukaryota</taxon>
        <taxon>Viridiplantae</taxon>
        <taxon>Streptophyta</taxon>
        <taxon>Embryophyta</taxon>
        <taxon>Tracheophyta</taxon>
        <taxon>Spermatophyta</taxon>
        <taxon>Magnoliopsida</taxon>
        <taxon>eudicotyledons</taxon>
        <taxon>Gunneridae</taxon>
        <taxon>Pentapetalae</taxon>
        <taxon>asterids</taxon>
        <taxon>campanulids</taxon>
        <taxon>Asterales</taxon>
        <taxon>Asteraceae</taxon>
        <taxon>Asteroideae</taxon>
        <taxon>Heliantheae alliance</taxon>
        <taxon>Tageteae</taxon>
        <taxon>Tagetes</taxon>
    </lineage>
</organism>
<comment type="caution">
    <text evidence="3">The sequence shown here is derived from an EMBL/GenBank/DDBJ whole genome shotgun (WGS) entry which is preliminary data.</text>
</comment>
<evidence type="ECO:0000256" key="1">
    <source>
        <dbReference type="SAM" id="MobiDB-lite"/>
    </source>
</evidence>